<dbReference type="InterPro" id="IPR025724">
    <property type="entry name" value="GAG-pre-integrase_dom"/>
</dbReference>
<feature type="domain" description="GAG-pre-integrase" evidence="1">
    <location>
        <begin position="361"/>
        <end position="409"/>
    </location>
</feature>
<proteinExistence type="predicted"/>
<evidence type="ECO:0000313" key="2">
    <source>
        <dbReference type="EMBL" id="KAL0402086.1"/>
    </source>
</evidence>
<reference evidence="2" key="2">
    <citation type="journal article" date="2024" name="Plant">
        <title>Genomic evolution and insights into agronomic trait innovations of Sesamum species.</title>
        <authorList>
            <person name="Miao H."/>
            <person name="Wang L."/>
            <person name="Qu L."/>
            <person name="Liu H."/>
            <person name="Sun Y."/>
            <person name="Le M."/>
            <person name="Wang Q."/>
            <person name="Wei S."/>
            <person name="Zheng Y."/>
            <person name="Lin W."/>
            <person name="Duan Y."/>
            <person name="Cao H."/>
            <person name="Xiong S."/>
            <person name="Wang X."/>
            <person name="Wei L."/>
            <person name="Li C."/>
            <person name="Ma Q."/>
            <person name="Ju M."/>
            <person name="Zhao R."/>
            <person name="Li G."/>
            <person name="Mu C."/>
            <person name="Tian Q."/>
            <person name="Mei H."/>
            <person name="Zhang T."/>
            <person name="Gao T."/>
            <person name="Zhang H."/>
        </authorList>
    </citation>
    <scope>NUCLEOTIDE SEQUENCE</scope>
    <source>
        <strain evidence="2">KEN1</strain>
    </source>
</reference>
<reference evidence="2" key="1">
    <citation type="submission" date="2020-06" db="EMBL/GenBank/DDBJ databases">
        <authorList>
            <person name="Li T."/>
            <person name="Hu X."/>
            <person name="Zhang T."/>
            <person name="Song X."/>
            <person name="Zhang H."/>
            <person name="Dai N."/>
            <person name="Sheng W."/>
            <person name="Hou X."/>
            <person name="Wei L."/>
        </authorList>
    </citation>
    <scope>NUCLEOTIDE SEQUENCE</scope>
    <source>
        <strain evidence="2">KEN1</strain>
        <tissue evidence="2">Leaf</tissue>
    </source>
</reference>
<dbReference type="Pfam" id="PF13976">
    <property type="entry name" value="gag_pre-integrs"/>
    <property type="match status" value="1"/>
</dbReference>
<sequence length="411" mass="46180">MDLDQNGFDLSKPSIHNNVVRKLPLPKCDLTNRGTFGIEESCTIVVNEEACSQFLCLTSRGGRRLKCNLVDGSGLTSSNMIRLESSGSCEELGNLRVVLDFKNQNYVLDKPLPTALPEGFSPEERITFEKWLEDNRKVHSIILASMTNNIQKQYDRLDDVPSIILLMKELYAVSDRHIRYAATNPLFGTKLAEVTSSIYDPFIINYNMNGLEKSIHELINMLGPIRGTASTGGVPAAPMGKSKGKWKVGGSQGSKANDVYMKTTYLQPRSERSRMLCKDEMILRLGDGNAVTAEAVGSLSLVISDHIQIELKDCYYVPSMIKNIIFITVLGNDGYAFMINKNSFYLMIDNNSHLLGTLVNGLYILQQSNWIMAAQHKRKFDNYENAWLWHARLGHISKDRIRKLVDSKSLE</sequence>
<dbReference type="AlphaFoldDB" id="A0AAW2TEC3"/>
<name>A0AAW2TEC3_9LAMI</name>
<feature type="non-terminal residue" evidence="2">
    <location>
        <position position="411"/>
    </location>
</feature>
<protein>
    <recommendedName>
        <fullName evidence="1">GAG-pre-integrase domain-containing protein</fullName>
    </recommendedName>
</protein>
<organism evidence="2">
    <name type="scientific">Sesamum latifolium</name>
    <dbReference type="NCBI Taxonomy" id="2727402"/>
    <lineage>
        <taxon>Eukaryota</taxon>
        <taxon>Viridiplantae</taxon>
        <taxon>Streptophyta</taxon>
        <taxon>Embryophyta</taxon>
        <taxon>Tracheophyta</taxon>
        <taxon>Spermatophyta</taxon>
        <taxon>Magnoliopsida</taxon>
        <taxon>eudicotyledons</taxon>
        <taxon>Gunneridae</taxon>
        <taxon>Pentapetalae</taxon>
        <taxon>asterids</taxon>
        <taxon>lamiids</taxon>
        <taxon>Lamiales</taxon>
        <taxon>Pedaliaceae</taxon>
        <taxon>Sesamum</taxon>
    </lineage>
</organism>
<dbReference type="EMBL" id="JACGWN010000015">
    <property type="protein sequence ID" value="KAL0402086.1"/>
    <property type="molecule type" value="Genomic_DNA"/>
</dbReference>
<comment type="caution">
    <text evidence="2">The sequence shown here is derived from an EMBL/GenBank/DDBJ whole genome shotgun (WGS) entry which is preliminary data.</text>
</comment>
<evidence type="ECO:0000259" key="1">
    <source>
        <dbReference type="Pfam" id="PF13976"/>
    </source>
</evidence>
<accession>A0AAW2TEC3</accession>
<gene>
    <name evidence="2" type="ORF">Slati_4238500</name>
</gene>